<dbReference type="Pfam" id="PF05139">
    <property type="entry name" value="Erythro_esteras"/>
    <property type="match status" value="1"/>
</dbReference>
<dbReference type="GO" id="GO:0046677">
    <property type="term" value="P:response to antibiotic"/>
    <property type="evidence" value="ECO:0007669"/>
    <property type="project" value="InterPro"/>
</dbReference>
<dbReference type="Proteomes" id="UP000464787">
    <property type="component" value="Chromosome"/>
</dbReference>
<organism evidence="2 3">
    <name type="scientific">Xylophilus rhododendri</name>
    <dbReference type="NCBI Taxonomy" id="2697032"/>
    <lineage>
        <taxon>Bacteria</taxon>
        <taxon>Pseudomonadati</taxon>
        <taxon>Pseudomonadota</taxon>
        <taxon>Betaproteobacteria</taxon>
        <taxon>Burkholderiales</taxon>
        <taxon>Xylophilus</taxon>
    </lineage>
</organism>
<protein>
    <submittedName>
        <fullName evidence="2">Uncharacterized protein</fullName>
    </submittedName>
</protein>
<dbReference type="InterPro" id="IPR052036">
    <property type="entry name" value="Hydrolase/PRTase-associated"/>
</dbReference>
<reference evidence="2 3" key="1">
    <citation type="submission" date="2020-01" db="EMBL/GenBank/DDBJ databases">
        <title>Genome sequencing of strain KACC 21265.</title>
        <authorList>
            <person name="Heo J."/>
            <person name="Kim S.-J."/>
            <person name="Kim J.-S."/>
            <person name="Hong S.-B."/>
            <person name="Kwon S.-W."/>
        </authorList>
    </citation>
    <scope>NUCLEOTIDE SEQUENCE [LARGE SCALE GENOMIC DNA]</scope>
    <source>
        <strain evidence="2 3">KACC 21265</strain>
    </source>
</reference>
<evidence type="ECO:0000313" key="3">
    <source>
        <dbReference type="Proteomes" id="UP000464787"/>
    </source>
</evidence>
<sequence length="102" mass="11419">MQQSPKPRDSCLAGSWDDLLHRTGRESLLLDLRGNPALRQLQRAIGVIYRPQTERHSHYLRTSLARQFDGFIHLDRTRALQPLDAGADPLGGEAAETYPSGL</sequence>
<accession>A0A857JBP3</accession>
<feature type="region of interest" description="Disordered" evidence="1">
    <location>
        <begin position="83"/>
        <end position="102"/>
    </location>
</feature>
<evidence type="ECO:0000313" key="2">
    <source>
        <dbReference type="EMBL" id="QHJ01357.1"/>
    </source>
</evidence>
<dbReference type="SUPFAM" id="SSF159501">
    <property type="entry name" value="EreA/ChaN-like"/>
    <property type="match status" value="1"/>
</dbReference>
<dbReference type="AlphaFoldDB" id="A0A857JBP3"/>
<keyword evidence="3" id="KW-1185">Reference proteome</keyword>
<dbReference type="KEGG" id="xyk:GT347_01050"/>
<evidence type="ECO:0000256" key="1">
    <source>
        <dbReference type="SAM" id="MobiDB-lite"/>
    </source>
</evidence>
<gene>
    <name evidence="2" type="ORF">GT347_01050</name>
</gene>
<dbReference type="InterPro" id="IPR007815">
    <property type="entry name" value="Emycin_Estase"/>
</dbReference>
<proteinExistence type="predicted"/>
<dbReference type="PANTHER" id="PTHR31299">
    <property type="entry name" value="ESTERASE, PUTATIVE (AFU_ORTHOLOGUE AFUA_1G05850)-RELATED"/>
    <property type="match status" value="1"/>
</dbReference>
<dbReference type="EMBL" id="CP047650">
    <property type="protein sequence ID" value="QHJ01357.1"/>
    <property type="molecule type" value="Genomic_DNA"/>
</dbReference>
<dbReference type="PANTHER" id="PTHR31299:SF0">
    <property type="entry name" value="ESTERASE, PUTATIVE (AFU_ORTHOLOGUE AFUA_1G05850)-RELATED"/>
    <property type="match status" value="1"/>
</dbReference>
<dbReference type="Gene3D" id="3.40.1660.10">
    <property type="entry name" value="EreA-like (biosynthetic domain)"/>
    <property type="match status" value="1"/>
</dbReference>
<name>A0A857JBP3_9BURK</name>